<dbReference type="AlphaFoldDB" id="A0AAV8VGA0"/>
<evidence type="ECO:0000256" key="14">
    <source>
        <dbReference type="PIRSR" id="PIRSR602401-1"/>
    </source>
</evidence>
<organism evidence="16 17">
    <name type="scientific">Exocentrus adspersus</name>
    <dbReference type="NCBI Taxonomy" id="1586481"/>
    <lineage>
        <taxon>Eukaryota</taxon>
        <taxon>Metazoa</taxon>
        <taxon>Ecdysozoa</taxon>
        <taxon>Arthropoda</taxon>
        <taxon>Hexapoda</taxon>
        <taxon>Insecta</taxon>
        <taxon>Pterygota</taxon>
        <taxon>Neoptera</taxon>
        <taxon>Endopterygota</taxon>
        <taxon>Coleoptera</taxon>
        <taxon>Polyphaga</taxon>
        <taxon>Cucujiformia</taxon>
        <taxon>Chrysomeloidea</taxon>
        <taxon>Cerambycidae</taxon>
        <taxon>Lamiinae</taxon>
        <taxon>Acanthocinini</taxon>
        <taxon>Exocentrus</taxon>
    </lineage>
</organism>
<feature type="transmembrane region" description="Helical" evidence="15">
    <location>
        <begin position="240"/>
        <end position="262"/>
    </location>
</feature>
<comment type="cofactor">
    <cofactor evidence="1 14">
        <name>heme</name>
        <dbReference type="ChEBI" id="CHEBI:30413"/>
    </cofactor>
</comment>
<dbReference type="GO" id="GO:0005506">
    <property type="term" value="F:iron ion binding"/>
    <property type="evidence" value="ECO:0007669"/>
    <property type="project" value="InterPro"/>
</dbReference>
<dbReference type="CDD" id="cd20628">
    <property type="entry name" value="CYP4"/>
    <property type="match status" value="1"/>
</dbReference>
<keyword evidence="12" id="KW-0503">Monooxygenase</keyword>
<keyword evidence="15" id="KW-0812">Transmembrane</keyword>
<evidence type="ECO:0000256" key="8">
    <source>
        <dbReference type="ARBA" id="ARBA00022824"/>
    </source>
</evidence>
<dbReference type="PANTHER" id="PTHR24291">
    <property type="entry name" value="CYTOCHROME P450 FAMILY 4"/>
    <property type="match status" value="1"/>
</dbReference>
<dbReference type="SUPFAM" id="SSF48264">
    <property type="entry name" value="Cytochrome P450"/>
    <property type="match status" value="2"/>
</dbReference>
<keyword evidence="17" id="KW-1185">Reference proteome</keyword>
<feature type="binding site" description="axial binding residue" evidence="14">
    <location>
        <position position="677"/>
    </location>
    <ligand>
        <name>heme</name>
        <dbReference type="ChEBI" id="CHEBI:30413"/>
    </ligand>
    <ligandPart>
        <name>Fe</name>
        <dbReference type="ChEBI" id="CHEBI:18248"/>
    </ligandPart>
</feature>
<name>A0AAV8VGA0_9CUCU</name>
<dbReference type="Pfam" id="PF00067">
    <property type="entry name" value="p450"/>
    <property type="match status" value="4"/>
</dbReference>
<dbReference type="EMBL" id="JANEYG010000100">
    <property type="protein sequence ID" value="KAJ8913193.1"/>
    <property type="molecule type" value="Genomic_DNA"/>
</dbReference>
<dbReference type="GO" id="GO:0005789">
    <property type="term" value="C:endoplasmic reticulum membrane"/>
    <property type="evidence" value="ECO:0007669"/>
    <property type="project" value="UniProtKB-SubCell"/>
</dbReference>
<evidence type="ECO:0008006" key="18">
    <source>
        <dbReference type="Google" id="ProtNLM"/>
    </source>
</evidence>
<evidence type="ECO:0000256" key="13">
    <source>
        <dbReference type="ARBA" id="ARBA00023136"/>
    </source>
</evidence>
<evidence type="ECO:0000256" key="9">
    <source>
        <dbReference type="ARBA" id="ARBA00022848"/>
    </source>
</evidence>
<keyword evidence="15" id="KW-1133">Transmembrane helix</keyword>
<evidence type="ECO:0000256" key="6">
    <source>
        <dbReference type="ARBA" id="ARBA00022617"/>
    </source>
</evidence>
<dbReference type="PRINTS" id="PR00385">
    <property type="entry name" value="P450"/>
</dbReference>
<evidence type="ECO:0000256" key="7">
    <source>
        <dbReference type="ARBA" id="ARBA00022723"/>
    </source>
</evidence>
<evidence type="ECO:0000256" key="2">
    <source>
        <dbReference type="ARBA" id="ARBA00003690"/>
    </source>
</evidence>
<keyword evidence="13 15" id="KW-0472">Membrane</keyword>
<evidence type="ECO:0000256" key="10">
    <source>
        <dbReference type="ARBA" id="ARBA00023002"/>
    </source>
</evidence>
<gene>
    <name evidence="16" type="ORF">NQ315_009030</name>
</gene>
<keyword evidence="7 14" id="KW-0479">Metal-binding</keyword>
<evidence type="ECO:0000313" key="16">
    <source>
        <dbReference type="EMBL" id="KAJ8913193.1"/>
    </source>
</evidence>
<dbReference type="GO" id="GO:0004497">
    <property type="term" value="F:monooxygenase activity"/>
    <property type="evidence" value="ECO:0007669"/>
    <property type="project" value="UniProtKB-KW"/>
</dbReference>
<keyword evidence="10" id="KW-0560">Oxidoreductase</keyword>
<dbReference type="PANTHER" id="PTHR24291:SF189">
    <property type="entry name" value="CYTOCHROME P450 4C3-RELATED"/>
    <property type="match status" value="1"/>
</dbReference>
<protein>
    <recommendedName>
        <fullName evidence="18">Cytochrome P450</fullName>
    </recommendedName>
</protein>
<keyword evidence="9" id="KW-0492">Microsome</keyword>
<keyword evidence="6 14" id="KW-0349">Heme</keyword>
<sequence length="731" mass="84881">MGTEEDVDLGQAKQRLAFLDLMLQNSSFSEEEIFLIAGTDTFVTTLFFLFVMLDLFPDVQKNVYEEVVETLGEDRQVEPLLFPIGAYFVREAEEDEDLGKYALPEGADAFVSVLNIHRNPKYWPEPLRFNPDRFLPEEVAKRHPCTYIPFSYGPRNCKIRYDELENLRLCIKLKTVTATVPTEKIQCVDTLPLVSQVVSFGQFSKSPNMVWTSQNLTLLLGTLALTFWYLGYLWKRRKLYYHSWSVPGPLALPLIGSAYIFFGKPNDILNTLFTTIALYPELTKIWLGSRLMYCLTEPEHVEKVLTNQKCQGKDHLYRFISYVFGNGLLTAPTQKWRRHRKVIAPSFNQKILDSFVNVFVEQASVFNEMLKKHAGEKNLQLGNRISALTLDIICGENALSELPGRTRTFLKTVSETAMGLKMNVQQNKHCTFAEDLDMVIKVLMLRIFKVWHHLEWTWRFYPISRRLDKHISRLRSVTSTVIKKKMEAFEEERKQKKDFLITQVEKGQAKQRLAFLDLMLQNSSFSEEEMVEEVEIFLMAGTDTSATTLFFLFAMLGLFPDVQQRVYEEVVEILGEDRQVEPSDLPKFKYMERVIKETMRLFPIGAYFVRVAEEDVDLGNYMLPEGAGAFFSVLNIHRNPKYWPEPLRFNPDRFLPEEVAKRHPCTYIPFSYGPRNCIGSRFAMMNLKTVTATILRKYRAMTHYKSVEDVELITKLLLRPKDGSKVYLELR</sequence>
<proteinExistence type="inferred from homology"/>
<dbReference type="Gene3D" id="1.10.630.10">
    <property type="entry name" value="Cytochrome P450"/>
    <property type="match status" value="2"/>
</dbReference>
<dbReference type="GO" id="GO:0016705">
    <property type="term" value="F:oxidoreductase activity, acting on paired donors, with incorporation or reduction of molecular oxygen"/>
    <property type="evidence" value="ECO:0007669"/>
    <property type="project" value="InterPro"/>
</dbReference>
<evidence type="ECO:0000256" key="5">
    <source>
        <dbReference type="ARBA" id="ARBA00010617"/>
    </source>
</evidence>
<dbReference type="InterPro" id="IPR036396">
    <property type="entry name" value="Cyt_P450_sf"/>
</dbReference>
<reference evidence="16 17" key="1">
    <citation type="journal article" date="2023" name="Insect Mol. Biol.">
        <title>Genome sequencing provides insights into the evolution of gene families encoding plant cell wall-degrading enzymes in longhorned beetles.</title>
        <authorList>
            <person name="Shin N.R."/>
            <person name="Okamura Y."/>
            <person name="Kirsch R."/>
            <person name="Pauchet Y."/>
        </authorList>
    </citation>
    <scope>NUCLEOTIDE SEQUENCE [LARGE SCALE GENOMIC DNA]</scope>
    <source>
        <strain evidence="16">EAD_L_NR</strain>
    </source>
</reference>
<keyword evidence="11 14" id="KW-0408">Iron</keyword>
<dbReference type="PRINTS" id="PR00463">
    <property type="entry name" value="EP450I"/>
</dbReference>
<dbReference type="Proteomes" id="UP001159042">
    <property type="component" value="Unassembled WGS sequence"/>
</dbReference>
<comment type="similarity">
    <text evidence="5">Belongs to the cytochrome P450 family.</text>
</comment>
<feature type="transmembrane region" description="Helical" evidence="15">
    <location>
        <begin position="215"/>
        <end position="234"/>
    </location>
</feature>
<dbReference type="InterPro" id="IPR001128">
    <property type="entry name" value="Cyt_P450"/>
</dbReference>
<evidence type="ECO:0000256" key="15">
    <source>
        <dbReference type="SAM" id="Phobius"/>
    </source>
</evidence>
<dbReference type="PROSITE" id="PS00086">
    <property type="entry name" value="CYTOCHROME_P450"/>
    <property type="match status" value="1"/>
</dbReference>
<dbReference type="GO" id="GO:0020037">
    <property type="term" value="F:heme binding"/>
    <property type="evidence" value="ECO:0007669"/>
    <property type="project" value="InterPro"/>
</dbReference>
<keyword evidence="8" id="KW-0256">Endoplasmic reticulum</keyword>
<comment type="caution">
    <text evidence="16">The sequence shown here is derived from an EMBL/GenBank/DDBJ whole genome shotgun (WGS) entry which is preliminary data.</text>
</comment>
<evidence type="ECO:0000256" key="3">
    <source>
        <dbReference type="ARBA" id="ARBA00004174"/>
    </source>
</evidence>
<accession>A0AAV8VGA0</accession>
<dbReference type="InterPro" id="IPR050196">
    <property type="entry name" value="Cytochrome_P450_Monoox"/>
</dbReference>
<comment type="function">
    <text evidence="2">May be involved in the metabolism of insect hormones and in the breakdown of synthetic insecticides.</text>
</comment>
<evidence type="ECO:0000313" key="17">
    <source>
        <dbReference type="Proteomes" id="UP001159042"/>
    </source>
</evidence>
<evidence type="ECO:0000256" key="12">
    <source>
        <dbReference type="ARBA" id="ARBA00023033"/>
    </source>
</evidence>
<evidence type="ECO:0000256" key="11">
    <source>
        <dbReference type="ARBA" id="ARBA00023004"/>
    </source>
</evidence>
<evidence type="ECO:0000256" key="1">
    <source>
        <dbReference type="ARBA" id="ARBA00001971"/>
    </source>
</evidence>
<dbReference type="InterPro" id="IPR017972">
    <property type="entry name" value="Cyt_P450_CS"/>
</dbReference>
<dbReference type="InterPro" id="IPR002401">
    <property type="entry name" value="Cyt_P450_E_grp-I"/>
</dbReference>
<evidence type="ECO:0000256" key="4">
    <source>
        <dbReference type="ARBA" id="ARBA00004406"/>
    </source>
</evidence>
<comment type="subcellular location">
    <subcellularLocation>
        <location evidence="4">Endoplasmic reticulum membrane</location>
        <topology evidence="4">Peripheral membrane protein</topology>
    </subcellularLocation>
    <subcellularLocation>
        <location evidence="3">Microsome membrane</location>
        <topology evidence="3">Peripheral membrane protein</topology>
    </subcellularLocation>
</comment>